<dbReference type="OrthoDB" id="9770040at2"/>
<name>A0A2K9AIB2_9GAMM</name>
<dbReference type="RefSeq" id="WP_106646532.1">
    <property type="nucleotide sequence ID" value="NZ_BMGO01000002.1"/>
</dbReference>
<dbReference type="Proteomes" id="UP000232693">
    <property type="component" value="Chromosome"/>
</dbReference>
<dbReference type="AlphaFoldDB" id="A0A2K9AIB2"/>
<accession>A0A2K9AIB2</accession>
<evidence type="ECO:0000313" key="1">
    <source>
        <dbReference type="EMBL" id="AUD78674.1"/>
    </source>
</evidence>
<dbReference type="InterPro" id="IPR010266">
    <property type="entry name" value="NnrS"/>
</dbReference>
<organism evidence="1 2">
    <name type="scientific">Kangiella profundi</name>
    <dbReference type="NCBI Taxonomy" id="1561924"/>
    <lineage>
        <taxon>Bacteria</taxon>
        <taxon>Pseudomonadati</taxon>
        <taxon>Pseudomonadota</taxon>
        <taxon>Gammaproteobacteria</taxon>
        <taxon>Kangiellales</taxon>
        <taxon>Kangiellaceae</taxon>
        <taxon>Kangiella</taxon>
    </lineage>
</organism>
<protein>
    <submittedName>
        <fullName evidence="1">Heme-Cu protein NnrS</fullName>
    </submittedName>
</protein>
<proteinExistence type="predicted"/>
<evidence type="ECO:0000313" key="2">
    <source>
        <dbReference type="Proteomes" id="UP000232693"/>
    </source>
</evidence>
<reference evidence="1 2" key="1">
    <citation type="submission" date="2017-12" db="EMBL/GenBank/DDBJ databases">
        <title>Kangiella profundi FT102 completed genome.</title>
        <authorList>
            <person name="Xu J."/>
            <person name="Wang J."/>
            <person name="Lu Y."/>
        </authorList>
    </citation>
    <scope>NUCLEOTIDE SEQUENCE [LARGE SCALE GENOMIC DNA]</scope>
    <source>
        <strain evidence="1 2">FT102</strain>
    </source>
</reference>
<keyword evidence="2" id="KW-1185">Reference proteome</keyword>
<sequence length="399" mass="44610">MQILDSQKENAIWPLFRLGFRVFFLGGALVATVSMVLWLLLLSGGNYLPGIQNSIWWHAHEMLFGFTLAIIAGFVLTAMQNWTGIPGVRGWPLAIASCLWFLPRALLPILGEKNWLVMILDIAWLPLVAIFLARPVIQVRQWRNLFFVPLMLLFTVLNGLSYYAAYINDWLLSERIFITTVLAITALITVMGGRVIPFFTSRATNTDKPMPILALEWVCLGSIWLATFTWLVLPRTESMNMIVASLMILAAVANIVRILRWKTIPALKVPLLWILHLGYWFIPIGLLVFASALLEHTTTYSNASHLLTAGALGSVVLGMIARVSLGHSGRPLQPSKWMTVAFAIVLLAGLIRGFTALIFPTYLAESYQVSGSLWILAYGLFVVFYWPVLTKPRIDGRPG</sequence>
<dbReference type="KEGG" id="kpd:CW740_05175"/>
<dbReference type="EMBL" id="CP025120">
    <property type="protein sequence ID" value="AUD78674.1"/>
    <property type="molecule type" value="Genomic_DNA"/>
</dbReference>
<gene>
    <name evidence="1" type="ORF">CW740_05175</name>
</gene>
<dbReference type="Pfam" id="PF05940">
    <property type="entry name" value="NnrS"/>
    <property type="match status" value="1"/>
</dbReference>